<dbReference type="OrthoDB" id="9806486at2"/>
<protein>
    <recommendedName>
        <fullName evidence="9">DNA gyrase subunit A</fullName>
        <ecNumber evidence="9">5.6.2.2</ecNumber>
    </recommendedName>
</protein>
<dbReference type="Proteomes" id="UP000192343">
    <property type="component" value="Unassembled WGS sequence"/>
</dbReference>
<dbReference type="Gene3D" id="3.30.1360.40">
    <property type="match status" value="1"/>
</dbReference>
<dbReference type="GO" id="GO:0005524">
    <property type="term" value="F:ATP binding"/>
    <property type="evidence" value="ECO:0007669"/>
    <property type="project" value="UniProtKB-UniRule"/>
</dbReference>
<dbReference type="PANTHER" id="PTHR43493:SF5">
    <property type="entry name" value="DNA GYRASE SUBUNIT A, CHLOROPLASTIC_MITOCHONDRIAL"/>
    <property type="match status" value="1"/>
</dbReference>
<evidence type="ECO:0000256" key="5">
    <source>
        <dbReference type="ARBA" id="ARBA00023029"/>
    </source>
</evidence>
<evidence type="ECO:0000256" key="8">
    <source>
        <dbReference type="ARBA" id="ARBA00063644"/>
    </source>
</evidence>
<comment type="caution">
    <text evidence="12">The sequence shown here is derived from an EMBL/GenBank/DDBJ whole genome shotgun (WGS) entry which is preliminary data.</text>
</comment>
<keyword evidence="4 9" id="KW-0067">ATP-binding</keyword>
<gene>
    <name evidence="9" type="primary">gyrA</name>
    <name evidence="12" type="ORF">B4O97_11700</name>
</gene>
<evidence type="ECO:0000256" key="6">
    <source>
        <dbReference type="ARBA" id="ARBA00023125"/>
    </source>
</evidence>
<organism evidence="12 13">
    <name type="scientific">Marispirochaeta aestuarii</name>
    <dbReference type="NCBI Taxonomy" id="1963862"/>
    <lineage>
        <taxon>Bacteria</taxon>
        <taxon>Pseudomonadati</taxon>
        <taxon>Spirochaetota</taxon>
        <taxon>Spirochaetia</taxon>
        <taxon>Spirochaetales</taxon>
        <taxon>Spirochaetaceae</taxon>
        <taxon>Marispirochaeta</taxon>
    </lineage>
</organism>
<name>A0A1Y1RWL5_9SPIO</name>
<comment type="subunit">
    <text evidence="9">Heterotetramer, composed of two GyrA and two GyrB chains. In the heterotetramer, GyrA contains the active site tyrosine that forms a transient covalent intermediate with DNA, while GyrB binds cofactors and catalyzes ATP hydrolysis.</text>
</comment>
<dbReference type="CDD" id="cd00187">
    <property type="entry name" value="TOP4c"/>
    <property type="match status" value="1"/>
</dbReference>
<proteinExistence type="inferred from homology"/>
<evidence type="ECO:0000256" key="7">
    <source>
        <dbReference type="ARBA" id="ARBA00023235"/>
    </source>
</evidence>
<evidence type="ECO:0000256" key="10">
    <source>
        <dbReference type="PROSITE-ProRule" id="PRU01384"/>
    </source>
</evidence>
<dbReference type="GO" id="GO:0005737">
    <property type="term" value="C:cytoplasm"/>
    <property type="evidence" value="ECO:0007669"/>
    <property type="project" value="UniProtKB-SubCell"/>
</dbReference>
<keyword evidence="9" id="KW-0963">Cytoplasm</keyword>
<dbReference type="GO" id="GO:0006261">
    <property type="term" value="P:DNA-templated DNA replication"/>
    <property type="evidence" value="ECO:0007669"/>
    <property type="project" value="UniProtKB-UniRule"/>
</dbReference>
<dbReference type="Pfam" id="PF03989">
    <property type="entry name" value="DNA_gyraseA_C"/>
    <property type="match status" value="6"/>
</dbReference>
<comment type="miscellaneous">
    <text evidence="9">Few gyrases are as efficient as E.coli at forming negative supercoils. Not all organisms have 2 type II topoisomerases; in organisms with a single type II topoisomerase this enzyme also has to decatenate newly replicated chromosomes.</text>
</comment>
<dbReference type="SUPFAM" id="SSF56719">
    <property type="entry name" value="Type II DNA topoisomerase"/>
    <property type="match status" value="1"/>
</dbReference>
<dbReference type="EC" id="5.6.2.2" evidence="9"/>
<dbReference type="InterPro" id="IPR035516">
    <property type="entry name" value="Gyrase/topoIV_suA_C"/>
</dbReference>
<dbReference type="GO" id="GO:0003677">
    <property type="term" value="F:DNA binding"/>
    <property type="evidence" value="ECO:0007669"/>
    <property type="project" value="UniProtKB-UniRule"/>
</dbReference>
<evidence type="ECO:0000259" key="11">
    <source>
        <dbReference type="PROSITE" id="PS52040"/>
    </source>
</evidence>
<dbReference type="InterPro" id="IPR013760">
    <property type="entry name" value="Topo_IIA-like_dom_sf"/>
</dbReference>
<dbReference type="InterPro" id="IPR013758">
    <property type="entry name" value="Topo_IIA_A/C_ab"/>
</dbReference>
<evidence type="ECO:0000256" key="1">
    <source>
        <dbReference type="ARBA" id="ARBA00000185"/>
    </source>
</evidence>
<evidence type="ECO:0000256" key="4">
    <source>
        <dbReference type="ARBA" id="ARBA00022840"/>
    </source>
</evidence>
<dbReference type="PROSITE" id="PS52040">
    <property type="entry name" value="TOPO_IIA"/>
    <property type="match status" value="1"/>
</dbReference>
<feature type="domain" description="Topo IIA-type catalytic" evidence="11">
    <location>
        <begin position="34"/>
        <end position="499"/>
    </location>
</feature>
<evidence type="ECO:0000313" key="13">
    <source>
        <dbReference type="Proteomes" id="UP000192343"/>
    </source>
</evidence>
<keyword evidence="3 9" id="KW-0547">Nucleotide-binding</keyword>
<dbReference type="FunFam" id="3.90.199.10:FF:000001">
    <property type="entry name" value="DNA gyrase subunit A"/>
    <property type="match status" value="1"/>
</dbReference>
<dbReference type="InterPro" id="IPR050220">
    <property type="entry name" value="Type_II_DNA_Topoisomerases"/>
</dbReference>
<dbReference type="Gene3D" id="2.120.10.90">
    <property type="entry name" value="DNA gyrase/topoisomerase IV, subunit A, C-terminal"/>
    <property type="match status" value="1"/>
</dbReference>
<dbReference type="InterPro" id="IPR005743">
    <property type="entry name" value="GyrA"/>
</dbReference>
<evidence type="ECO:0000256" key="9">
    <source>
        <dbReference type="HAMAP-Rule" id="MF_01897"/>
    </source>
</evidence>
<comment type="subcellular location">
    <subcellularLocation>
        <location evidence="9">Cytoplasm</location>
    </subcellularLocation>
</comment>
<reference evidence="12 13" key="1">
    <citation type="submission" date="2017-03" db="EMBL/GenBank/DDBJ databases">
        <title>Draft Genome sequence of Marispirochaeta sp. strain JC444.</title>
        <authorList>
            <person name="Shivani Y."/>
            <person name="Subhash Y."/>
            <person name="Sasikala C."/>
            <person name="Ramana C."/>
        </authorList>
    </citation>
    <scope>NUCLEOTIDE SEQUENCE [LARGE SCALE GENOMIC DNA]</scope>
    <source>
        <strain evidence="12 13">JC444</strain>
    </source>
</reference>
<feature type="short sequence motif" description="GyrA-box" evidence="9">
    <location>
        <begin position="526"/>
        <end position="532"/>
    </location>
</feature>
<keyword evidence="7 9" id="KW-0413">Isomerase</keyword>
<comment type="function">
    <text evidence="9">A type II topoisomerase that negatively supercoils closed circular double-stranded (ds) DNA in an ATP-dependent manner to modulate DNA topology and maintain chromosomes in an underwound state. Negative supercoiling favors strand separation, and DNA replication, transcription, recombination and repair, all of which involve strand separation. Also able to catalyze the interconversion of other topological isomers of dsDNA rings, including catenanes and knotted rings. Type II topoisomerases break and join 2 DNA strands simultaneously in an ATP-dependent manner.</text>
</comment>
<dbReference type="PANTHER" id="PTHR43493">
    <property type="entry name" value="DNA GYRASE/TOPOISOMERASE SUBUNIT A"/>
    <property type="match status" value="1"/>
</dbReference>
<dbReference type="InterPro" id="IPR006691">
    <property type="entry name" value="GyrA/parC_rep"/>
</dbReference>
<evidence type="ECO:0000256" key="3">
    <source>
        <dbReference type="ARBA" id="ARBA00022741"/>
    </source>
</evidence>
<feature type="active site" description="O-(5'-phospho-DNA)-tyrosine intermediate" evidence="9 10">
    <location>
        <position position="122"/>
    </location>
</feature>
<dbReference type="SUPFAM" id="SSF101904">
    <property type="entry name" value="GyrA/ParC C-terminal domain-like"/>
    <property type="match status" value="1"/>
</dbReference>
<dbReference type="Gene3D" id="1.10.268.10">
    <property type="entry name" value="Topoisomerase, domain 3"/>
    <property type="match status" value="1"/>
</dbReference>
<keyword evidence="13" id="KW-1185">Reference proteome</keyword>
<dbReference type="NCBIfam" id="TIGR01063">
    <property type="entry name" value="gyrA"/>
    <property type="match status" value="1"/>
</dbReference>
<dbReference type="GO" id="GO:0006265">
    <property type="term" value="P:DNA topological change"/>
    <property type="evidence" value="ECO:0007669"/>
    <property type="project" value="UniProtKB-UniRule"/>
</dbReference>
<dbReference type="NCBIfam" id="NF004044">
    <property type="entry name" value="PRK05561.1"/>
    <property type="match status" value="1"/>
</dbReference>
<dbReference type="FunFam" id="2.120.10.90:FF:000005">
    <property type="entry name" value="DNA topoisomerase 4 subunit A"/>
    <property type="match status" value="1"/>
</dbReference>
<dbReference type="Gene3D" id="3.90.199.10">
    <property type="entry name" value="Topoisomerase II, domain 5"/>
    <property type="match status" value="1"/>
</dbReference>
<sequence>MEETVGKTIPIAIEDEIKESYLNYAMSVIVSRALPDVRDGLKPVHRRILYGMSEMGLRYDRPPKKCARIVGDVLGKFHPHGDASVYDALVRLAQDFSMRYPVVNGQGNFGSIDGDPPAAMRYTESRLQRVAEEMVRDIKKETVDFGPNYDDSMDEPLVLPAAFPYMLANGASGIAVGMATNIPPHNLNEICKGIAAYIENPEITIDELMQYIKGPDFPTGGIIFGRRGIKKACKTGKGKIVVRARFVLEQMKNGRERIIVTELPYAVNKANLLIRIAELTRDRKIDGISDLRDESDRNGMRMVIELKKGAIPKIILNQLFTHTALQQNFNVNNLALVKGRPQVLTLKDAVVYFVEHREEVVTRRTRYDLRRAEEREHILIGLKIALDNIDEVIQIIKSSRNVDTARENLMKAFELSEKQAQAILDMRLQKLTSLETQKIIDELNEVRAQIAYFKDLLSDPKKILNVVKEETLEIAEKFGDDRRTEILIDEVEEINIEDLIKKEDMVVLTTNRGMIKRVPVSAYKNQGRGGKGSMSANLRDEDFIENLFIASTHDYILFITSEGKAYWLKVHEIPEGSRHARGTNIRALLQISADEEITAVVSITDFEQKGYLFMGTSRGVVKKVKISDFSNARTRGIRAINLDSGDRLISAQLTGGDNDLVMVSKHGMALRFHEEAVRAMGRASRGVQGIKLQKEDELAGVLCVHSEEKMMLLSEYGYGKRIDYDNFNPHGRATRGQIAYKISEKTGEVVGVSSLREEDEIVCITSQGNTIKIRSTDVSVMGKAAFGVRIVNITPPDVVIGMARVVKEDEEEKEPETEKE</sequence>
<dbReference type="NCBIfam" id="NF004043">
    <property type="entry name" value="PRK05560.1"/>
    <property type="match status" value="1"/>
</dbReference>
<dbReference type="STRING" id="1963862.B4O97_11700"/>
<dbReference type="InterPro" id="IPR002205">
    <property type="entry name" value="Topo_IIA_dom_A"/>
</dbReference>
<dbReference type="SMART" id="SM00434">
    <property type="entry name" value="TOP4c"/>
    <property type="match status" value="1"/>
</dbReference>
<dbReference type="HAMAP" id="MF_01897">
    <property type="entry name" value="GyrA"/>
    <property type="match status" value="1"/>
</dbReference>
<dbReference type="InterPro" id="IPR013757">
    <property type="entry name" value="Topo_IIA_A_a_sf"/>
</dbReference>
<dbReference type="RefSeq" id="WP_083051025.1">
    <property type="nucleotide sequence ID" value="NZ_CAXXQO010000003.1"/>
</dbReference>
<dbReference type="GO" id="GO:0009330">
    <property type="term" value="C:DNA topoisomerase type II (double strand cut, ATP-hydrolyzing) complex"/>
    <property type="evidence" value="ECO:0007669"/>
    <property type="project" value="TreeGrafter"/>
</dbReference>
<dbReference type="GO" id="GO:0005694">
    <property type="term" value="C:chromosome"/>
    <property type="evidence" value="ECO:0007669"/>
    <property type="project" value="InterPro"/>
</dbReference>
<dbReference type="Pfam" id="PF00521">
    <property type="entry name" value="DNA_topoisoIV"/>
    <property type="match status" value="1"/>
</dbReference>
<dbReference type="FunFam" id="1.10.268.10:FF:000001">
    <property type="entry name" value="DNA gyrase subunit A"/>
    <property type="match status" value="1"/>
</dbReference>
<comment type="catalytic activity">
    <reaction evidence="1 9 10">
        <text>ATP-dependent breakage, passage and rejoining of double-stranded DNA.</text>
        <dbReference type="EC" id="5.6.2.2"/>
    </reaction>
</comment>
<dbReference type="AlphaFoldDB" id="A0A1Y1RWL5"/>
<evidence type="ECO:0000313" key="12">
    <source>
        <dbReference type="EMBL" id="ORC34606.1"/>
    </source>
</evidence>
<keyword evidence="5 9" id="KW-0799">Topoisomerase</keyword>
<comment type="subunit">
    <text evidence="8">Heterotetramer composed of ParC and ParE.</text>
</comment>
<accession>A0A1Y1RWL5</accession>
<comment type="similarity">
    <text evidence="2 9">Belongs to the type II topoisomerase GyrA/ParC subunit family.</text>
</comment>
<dbReference type="GO" id="GO:0034335">
    <property type="term" value="F:DNA negative supercoiling activity"/>
    <property type="evidence" value="ECO:0007669"/>
    <property type="project" value="UniProtKB-ARBA"/>
</dbReference>
<evidence type="ECO:0000256" key="2">
    <source>
        <dbReference type="ARBA" id="ARBA00008263"/>
    </source>
</evidence>
<dbReference type="FunFam" id="3.30.1360.40:FF:000002">
    <property type="entry name" value="DNA gyrase subunit A"/>
    <property type="match status" value="1"/>
</dbReference>
<dbReference type="EMBL" id="MWQY01000012">
    <property type="protein sequence ID" value="ORC34606.1"/>
    <property type="molecule type" value="Genomic_DNA"/>
</dbReference>
<keyword evidence="6 9" id="KW-0238">DNA-binding</keyword>